<comment type="similarity">
    <text evidence="1">Belongs to the LysR transcriptional regulatory family.</text>
</comment>
<dbReference type="PROSITE" id="PS50931">
    <property type="entry name" value="HTH_LYSR"/>
    <property type="match status" value="1"/>
</dbReference>
<evidence type="ECO:0000313" key="6">
    <source>
        <dbReference type="EMBL" id="SAL47297.1"/>
    </source>
</evidence>
<dbReference type="Gene3D" id="3.40.190.10">
    <property type="entry name" value="Periplasmic binding protein-like II"/>
    <property type="match status" value="2"/>
</dbReference>
<feature type="domain" description="HTH lysR-type" evidence="5">
    <location>
        <begin position="6"/>
        <end position="63"/>
    </location>
</feature>
<dbReference type="InterPro" id="IPR036388">
    <property type="entry name" value="WH-like_DNA-bd_sf"/>
</dbReference>
<accession>A0A158HT71</accession>
<keyword evidence="4" id="KW-0804">Transcription</keyword>
<dbReference type="PANTHER" id="PTHR30118">
    <property type="entry name" value="HTH-TYPE TRANSCRIPTIONAL REGULATOR LEUO-RELATED"/>
    <property type="match status" value="1"/>
</dbReference>
<dbReference type="InterPro" id="IPR036390">
    <property type="entry name" value="WH_DNA-bd_sf"/>
</dbReference>
<dbReference type="OrthoDB" id="5495633at2"/>
<evidence type="ECO:0000313" key="7">
    <source>
        <dbReference type="Proteomes" id="UP000054770"/>
    </source>
</evidence>
<comment type="caution">
    <text evidence="6">The sequence shown here is derived from an EMBL/GenBank/DDBJ whole genome shotgun (WGS) entry which is preliminary data.</text>
</comment>
<dbReference type="PRINTS" id="PR00039">
    <property type="entry name" value="HTHLYSR"/>
</dbReference>
<dbReference type="PANTHER" id="PTHR30118:SF15">
    <property type="entry name" value="TRANSCRIPTIONAL REGULATORY PROTEIN"/>
    <property type="match status" value="1"/>
</dbReference>
<dbReference type="CDD" id="cd08417">
    <property type="entry name" value="PBP2_Nitroaromatics_like"/>
    <property type="match status" value="1"/>
</dbReference>
<sequence>MRLSKVDLNLFVVFEAVYRTRNLTRAAEMLFITQPAVSNALARMRKAFDDPLFVSTPAGMIPTPASENIIGRVREALQLLDSSTHVGGRFDPATSERTFRLSMTDLTEALLLPALEEVLQRLAPGIRIESYFTTRKEVPEALASSAVNLAIDAPLLDDPYLEQEPLGRDRYACMLRHDHPFARKKLTFDDYLGFGHIHVSSRRQGPGLVDAELNRLGLRRSIQTRVQHYLVAPLIAMRTDLVLTAPLVLLQRYDARILELPFDLPDLESHCYWHRSVTGDPAHRWLREQIGRLMREMSQ</sequence>
<protein>
    <submittedName>
        <fullName evidence="6">LysR family transcriptional regulator</fullName>
    </submittedName>
</protein>
<evidence type="ECO:0000256" key="4">
    <source>
        <dbReference type="ARBA" id="ARBA00023163"/>
    </source>
</evidence>
<evidence type="ECO:0000259" key="5">
    <source>
        <dbReference type="PROSITE" id="PS50931"/>
    </source>
</evidence>
<dbReference type="EMBL" id="FCON02000019">
    <property type="protein sequence ID" value="SAL47297.1"/>
    <property type="molecule type" value="Genomic_DNA"/>
</dbReference>
<dbReference type="InterPro" id="IPR005119">
    <property type="entry name" value="LysR_subst-bd"/>
</dbReference>
<dbReference type="InterPro" id="IPR037402">
    <property type="entry name" value="YidZ_PBP2"/>
</dbReference>
<name>A0A158HT71_9BURK</name>
<dbReference type="SUPFAM" id="SSF53850">
    <property type="entry name" value="Periplasmic binding protein-like II"/>
    <property type="match status" value="1"/>
</dbReference>
<proteinExistence type="inferred from homology"/>
<evidence type="ECO:0000256" key="1">
    <source>
        <dbReference type="ARBA" id="ARBA00009437"/>
    </source>
</evidence>
<dbReference type="Proteomes" id="UP000054770">
    <property type="component" value="Unassembled WGS sequence"/>
</dbReference>
<keyword evidence="7" id="KW-1185">Reference proteome</keyword>
<dbReference type="InterPro" id="IPR050389">
    <property type="entry name" value="LysR-type_TF"/>
</dbReference>
<keyword evidence="2" id="KW-0805">Transcription regulation</keyword>
<dbReference type="Pfam" id="PF00126">
    <property type="entry name" value="HTH_1"/>
    <property type="match status" value="1"/>
</dbReference>
<dbReference type="Pfam" id="PF03466">
    <property type="entry name" value="LysR_substrate"/>
    <property type="match status" value="1"/>
</dbReference>
<dbReference type="GO" id="GO:0003700">
    <property type="term" value="F:DNA-binding transcription factor activity"/>
    <property type="evidence" value="ECO:0007669"/>
    <property type="project" value="InterPro"/>
</dbReference>
<evidence type="ECO:0000256" key="2">
    <source>
        <dbReference type="ARBA" id="ARBA00023015"/>
    </source>
</evidence>
<evidence type="ECO:0000256" key="3">
    <source>
        <dbReference type="ARBA" id="ARBA00023125"/>
    </source>
</evidence>
<dbReference type="AlphaFoldDB" id="A0A158HT71"/>
<dbReference type="SUPFAM" id="SSF46785">
    <property type="entry name" value="Winged helix' DNA-binding domain"/>
    <property type="match status" value="1"/>
</dbReference>
<dbReference type="InterPro" id="IPR000847">
    <property type="entry name" value="LysR_HTH_N"/>
</dbReference>
<dbReference type="Gene3D" id="1.10.10.10">
    <property type="entry name" value="Winged helix-like DNA-binding domain superfamily/Winged helix DNA-binding domain"/>
    <property type="match status" value="1"/>
</dbReference>
<keyword evidence="3" id="KW-0238">DNA-binding</keyword>
<dbReference type="GO" id="GO:0003677">
    <property type="term" value="F:DNA binding"/>
    <property type="evidence" value="ECO:0007669"/>
    <property type="project" value="UniProtKB-KW"/>
</dbReference>
<reference evidence="6" key="1">
    <citation type="submission" date="2016-01" db="EMBL/GenBank/DDBJ databases">
        <authorList>
            <person name="Peeters C."/>
        </authorList>
    </citation>
    <scope>NUCLEOTIDE SEQUENCE [LARGE SCALE GENOMIC DNA]</scope>
    <source>
        <strain evidence="6">LMG 22940</strain>
    </source>
</reference>
<organism evidence="6 7">
    <name type="scientific">Caballeronia choica</name>
    <dbReference type="NCBI Taxonomy" id="326476"/>
    <lineage>
        <taxon>Bacteria</taxon>
        <taxon>Pseudomonadati</taxon>
        <taxon>Pseudomonadota</taxon>
        <taxon>Betaproteobacteria</taxon>
        <taxon>Burkholderiales</taxon>
        <taxon>Burkholderiaceae</taxon>
        <taxon>Caballeronia</taxon>
    </lineage>
</organism>
<gene>
    <name evidence="6" type="ORF">AWB68_02286</name>
</gene>
<dbReference type="RefSeq" id="WP_087644452.1">
    <property type="nucleotide sequence ID" value="NZ_FCON02000019.1"/>
</dbReference>